<evidence type="ECO:0000313" key="2">
    <source>
        <dbReference type="Proteomes" id="UP000293547"/>
    </source>
</evidence>
<evidence type="ECO:0000313" key="1">
    <source>
        <dbReference type="EMBL" id="KAB2102984.1"/>
    </source>
</evidence>
<protein>
    <submittedName>
        <fullName evidence="1">Uncharacterized protein</fullName>
    </submittedName>
</protein>
<reference evidence="1 2" key="1">
    <citation type="journal article" date="2019" name="bioRxiv">
        <title>Genomics, evolutionary history and diagnostics of the Alternaria alternata species group including apple and Asian pear pathotypes.</title>
        <authorList>
            <person name="Armitage A.D."/>
            <person name="Cockerton H.M."/>
            <person name="Sreenivasaprasad S."/>
            <person name="Woodhall J.W."/>
            <person name="Lane C.R."/>
            <person name="Harrison R.J."/>
            <person name="Clarkson J.P."/>
        </authorList>
    </citation>
    <scope>NUCLEOTIDE SEQUENCE [LARGE SCALE GENOMIC DNA]</scope>
    <source>
        <strain evidence="1 2">FERA 650</strain>
    </source>
</reference>
<accession>A0ACB6FEY5</accession>
<keyword evidence="2" id="KW-1185">Reference proteome</keyword>
<comment type="caution">
    <text evidence="1">The sequence shown here is derived from an EMBL/GenBank/DDBJ whole genome shotgun (WGS) entry which is preliminary data.</text>
</comment>
<name>A0ACB6FEY5_9PLEO</name>
<sequence length="365" mass="41139">MPSSADAEANFTELLSFSRHGAQRDFRSTKIRSLTDEDIAQVISIGTKRKFAREGLEKILLFVLDVAAQEANITSEISIDRAGDVKVKLEECMGDSESIASGVEELASSANSSPTASAAPEHCIKRDTGIWEAFDTTVKRARKNKDVSANFDVLQPAESAWSVSPIAPGHILFGPTVAEHLLYVDPTPWHPEFRRSCADKDKDPDYTAFFTKDKVGFYVPKEMLSTKDKNDEPELLPVMPLELSVQIRRKIGADFVQGWKSIERYGDMILFQARNFGTSSHCLSDFTIRRKRGPSTRVHSQGDMWSACDFCIDTRRLCLRMIKVNHHETEKVVFPLPPQLRVGKHWTEMGFWVRDMMESTGRDGY</sequence>
<dbReference type="Proteomes" id="UP000293547">
    <property type="component" value="Unassembled WGS sequence"/>
</dbReference>
<dbReference type="EMBL" id="PDWZ02000009">
    <property type="protein sequence ID" value="KAB2102984.1"/>
    <property type="molecule type" value="Genomic_DNA"/>
</dbReference>
<proteinExistence type="predicted"/>
<organism evidence="1 2">
    <name type="scientific">Alternaria gaisen</name>
    <dbReference type="NCBI Taxonomy" id="167740"/>
    <lineage>
        <taxon>Eukaryota</taxon>
        <taxon>Fungi</taxon>
        <taxon>Dikarya</taxon>
        <taxon>Ascomycota</taxon>
        <taxon>Pezizomycotina</taxon>
        <taxon>Dothideomycetes</taxon>
        <taxon>Pleosporomycetidae</taxon>
        <taxon>Pleosporales</taxon>
        <taxon>Pleosporineae</taxon>
        <taxon>Pleosporaceae</taxon>
        <taxon>Alternaria</taxon>
        <taxon>Alternaria sect. Alternaria</taxon>
    </lineage>
</organism>
<gene>
    <name evidence="1" type="ORF">AG0111_0g8679</name>
</gene>